<comment type="catalytic activity">
    <reaction evidence="6">
        <text>alpha-D-glucose 6-phosphate = beta-D-fructose 6-phosphate</text>
        <dbReference type="Rhea" id="RHEA:11816"/>
        <dbReference type="ChEBI" id="CHEBI:57634"/>
        <dbReference type="ChEBI" id="CHEBI:58225"/>
        <dbReference type="EC" id="5.3.1.9"/>
    </reaction>
</comment>
<organism evidence="8 9">
    <name type="scientific">Candidatus Daviesbacteria bacterium RIFCSPLOWO2_02_FULL_36_8</name>
    <dbReference type="NCBI Taxonomy" id="1797793"/>
    <lineage>
        <taxon>Bacteria</taxon>
        <taxon>Candidatus Daviesiibacteriota</taxon>
    </lineage>
</organism>
<evidence type="ECO:0000256" key="3">
    <source>
        <dbReference type="ARBA" id="ARBA00011952"/>
    </source>
</evidence>
<keyword evidence="4" id="KW-0312">Gluconeogenesis</keyword>
<evidence type="ECO:0000256" key="6">
    <source>
        <dbReference type="ARBA" id="ARBA00029321"/>
    </source>
</evidence>
<dbReference type="EMBL" id="MFDU01000003">
    <property type="protein sequence ID" value="OGE64677.1"/>
    <property type="molecule type" value="Genomic_DNA"/>
</dbReference>
<dbReference type="GO" id="GO:0006094">
    <property type="term" value="P:gluconeogenesis"/>
    <property type="evidence" value="ECO:0007669"/>
    <property type="project" value="UniProtKB-KW"/>
</dbReference>
<dbReference type="GO" id="GO:0004347">
    <property type="term" value="F:glucose-6-phosphate isomerase activity"/>
    <property type="evidence" value="ECO:0007669"/>
    <property type="project" value="UniProtKB-EC"/>
</dbReference>
<comment type="pathway">
    <text evidence="1">Carbohydrate degradation; glycolysis; D-glyceraldehyde 3-phosphate and glycerone phosphate from D-glucose: step 2/4.</text>
</comment>
<protein>
    <recommendedName>
        <fullName evidence="3">glucose-6-phosphate isomerase</fullName>
        <ecNumber evidence="3">5.3.1.9</ecNumber>
    </recommendedName>
</protein>
<dbReference type="UniPathway" id="UPA00109">
    <property type="reaction ID" value="UER00181"/>
</dbReference>
<accession>A0A1F5MH30</accession>
<dbReference type="EC" id="5.3.1.9" evidence="3"/>
<name>A0A1F5MH30_9BACT</name>
<evidence type="ECO:0000256" key="5">
    <source>
        <dbReference type="ARBA" id="ARBA00023152"/>
    </source>
</evidence>
<dbReference type="AlphaFoldDB" id="A0A1F5MH30"/>
<keyword evidence="5" id="KW-0324">Glycolysis</keyword>
<dbReference type="InterPro" id="IPR014710">
    <property type="entry name" value="RmlC-like_jellyroll"/>
</dbReference>
<evidence type="ECO:0000313" key="8">
    <source>
        <dbReference type="EMBL" id="OGE64677.1"/>
    </source>
</evidence>
<evidence type="ECO:0000256" key="4">
    <source>
        <dbReference type="ARBA" id="ARBA00022432"/>
    </source>
</evidence>
<dbReference type="GO" id="GO:0006096">
    <property type="term" value="P:glycolytic process"/>
    <property type="evidence" value="ECO:0007669"/>
    <property type="project" value="UniProtKB-UniPathway"/>
</dbReference>
<evidence type="ECO:0000259" key="7">
    <source>
        <dbReference type="Pfam" id="PF06560"/>
    </source>
</evidence>
<evidence type="ECO:0000256" key="1">
    <source>
        <dbReference type="ARBA" id="ARBA00004926"/>
    </source>
</evidence>
<evidence type="ECO:0000256" key="2">
    <source>
        <dbReference type="ARBA" id="ARBA00006542"/>
    </source>
</evidence>
<dbReference type="Gene3D" id="2.60.120.10">
    <property type="entry name" value="Jelly Rolls"/>
    <property type="match status" value="1"/>
</dbReference>
<reference evidence="8 9" key="1">
    <citation type="journal article" date="2016" name="Nat. Commun.">
        <title>Thousands of microbial genomes shed light on interconnected biogeochemical processes in an aquifer system.</title>
        <authorList>
            <person name="Anantharaman K."/>
            <person name="Brown C.T."/>
            <person name="Hug L.A."/>
            <person name="Sharon I."/>
            <person name="Castelle C.J."/>
            <person name="Probst A.J."/>
            <person name="Thomas B.C."/>
            <person name="Singh A."/>
            <person name="Wilkins M.J."/>
            <person name="Karaoz U."/>
            <person name="Brodie E.L."/>
            <person name="Williams K.H."/>
            <person name="Hubbard S.S."/>
            <person name="Banfield J.F."/>
        </authorList>
    </citation>
    <scope>NUCLEOTIDE SEQUENCE [LARGE SCALE GENOMIC DNA]</scope>
</reference>
<dbReference type="InterPro" id="IPR010551">
    <property type="entry name" value="G6P_isomerase_prok"/>
</dbReference>
<gene>
    <name evidence="8" type="ORF">A3J13_02300</name>
</gene>
<dbReference type="SUPFAM" id="SSF51182">
    <property type="entry name" value="RmlC-like cupins"/>
    <property type="match status" value="1"/>
</dbReference>
<dbReference type="InterPro" id="IPR011051">
    <property type="entry name" value="RmlC_Cupin_sf"/>
</dbReference>
<dbReference type="Pfam" id="PF06560">
    <property type="entry name" value="GPI"/>
    <property type="match status" value="1"/>
</dbReference>
<dbReference type="Proteomes" id="UP000183317">
    <property type="component" value="Unassembled WGS sequence"/>
</dbReference>
<sequence length="212" mass="23831">MLKPFAARENEMMKDVLMHPEVEAPEIHYYMIRGGKDKTNITVWETGTIGGEYIKTYGHYHVGHLDETYHVIQGDGVILLQTRKLDNQGHPINDEIEKFMAIKVKPGDKVFIPSGTGHLAVNTGKVWFVTSDDSPVNFEEKDPVSLPGHADYESVKAVRGFAYYLIEDPSASSTPSHGESGLKLVKNPNYKVIPEPEWLTAQEYAKSLIQFK</sequence>
<comment type="similarity">
    <text evidence="2">Belongs to the archaeal-type GPI family.</text>
</comment>
<feature type="domain" description="Glucose-6-phosphate isomerase prokaryote" evidence="7">
    <location>
        <begin position="37"/>
        <end position="169"/>
    </location>
</feature>
<comment type="caution">
    <text evidence="8">The sequence shown here is derived from an EMBL/GenBank/DDBJ whole genome shotgun (WGS) entry which is preliminary data.</text>
</comment>
<evidence type="ECO:0000313" key="9">
    <source>
        <dbReference type="Proteomes" id="UP000183317"/>
    </source>
</evidence>
<dbReference type="GO" id="GO:0005737">
    <property type="term" value="C:cytoplasm"/>
    <property type="evidence" value="ECO:0007669"/>
    <property type="project" value="InterPro"/>
</dbReference>
<proteinExistence type="inferred from homology"/>